<sequence length="262" mass="29479">MCKKYQLFEPSYPVQQMDLHHIQRVCLGPFLWASLVEKLAVPAEDISPACKRMKPTSSVRRKHKVGARDPLFLVPGGRFLLALGPRPPVHLDQATQFTLQIWDFGVPGASIVSEPNLIGQIDTGIPRWHTRGVKVHVGDTSTTVLQVVVSSHYPGLNHESRWIARHNRLLLHRQLNLYRFVVVEADFLSIASTSVALRRVAELTLPASDGPEAWKIGALHGTRLLLRYQDLTFVWDCLGNTFTCSRLVGDLKVCYPNIHSLR</sequence>
<keyword evidence="2" id="KW-1185">Reference proteome</keyword>
<dbReference type="Proteomes" id="UP000298030">
    <property type="component" value="Unassembled WGS sequence"/>
</dbReference>
<name>A0A4Y7SH72_COPMI</name>
<accession>A0A4Y7SH72</accession>
<evidence type="ECO:0000313" key="1">
    <source>
        <dbReference type="EMBL" id="TEB21240.1"/>
    </source>
</evidence>
<reference evidence="1 2" key="1">
    <citation type="journal article" date="2019" name="Nat. Ecol. Evol.">
        <title>Megaphylogeny resolves global patterns of mushroom evolution.</title>
        <authorList>
            <person name="Varga T."/>
            <person name="Krizsan K."/>
            <person name="Foldi C."/>
            <person name="Dima B."/>
            <person name="Sanchez-Garcia M."/>
            <person name="Sanchez-Ramirez S."/>
            <person name="Szollosi G.J."/>
            <person name="Szarkandi J.G."/>
            <person name="Papp V."/>
            <person name="Albert L."/>
            <person name="Andreopoulos W."/>
            <person name="Angelini C."/>
            <person name="Antonin V."/>
            <person name="Barry K.W."/>
            <person name="Bougher N.L."/>
            <person name="Buchanan P."/>
            <person name="Buyck B."/>
            <person name="Bense V."/>
            <person name="Catcheside P."/>
            <person name="Chovatia M."/>
            <person name="Cooper J."/>
            <person name="Damon W."/>
            <person name="Desjardin D."/>
            <person name="Finy P."/>
            <person name="Geml J."/>
            <person name="Haridas S."/>
            <person name="Hughes K."/>
            <person name="Justo A."/>
            <person name="Karasinski D."/>
            <person name="Kautmanova I."/>
            <person name="Kiss B."/>
            <person name="Kocsube S."/>
            <person name="Kotiranta H."/>
            <person name="LaButti K.M."/>
            <person name="Lechner B.E."/>
            <person name="Liimatainen K."/>
            <person name="Lipzen A."/>
            <person name="Lukacs Z."/>
            <person name="Mihaltcheva S."/>
            <person name="Morgado L.N."/>
            <person name="Niskanen T."/>
            <person name="Noordeloos M.E."/>
            <person name="Ohm R.A."/>
            <person name="Ortiz-Santana B."/>
            <person name="Ovrebo C."/>
            <person name="Racz N."/>
            <person name="Riley R."/>
            <person name="Savchenko A."/>
            <person name="Shiryaev A."/>
            <person name="Soop K."/>
            <person name="Spirin V."/>
            <person name="Szebenyi C."/>
            <person name="Tomsovsky M."/>
            <person name="Tulloss R.E."/>
            <person name="Uehling J."/>
            <person name="Grigoriev I.V."/>
            <person name="Vagvolgyi C."/>
            <person name="Papp T."/>
            <person name="Martin F.M."/>
            <person name="Miettinen O."/>
            <person name="Hibbett D.S."/>
            <person name="Nagy L.G."/>
        </authorList>
    </citation>
    <scope>NUCLEOTIDE SEQUENCE [LARGE SCALE GENOMIC DNA]</scope>
    <source>
        <strain evidence="1 2">FP101781</strain>
    </source>
</reference>
<protein>
    <submittedName>
        <fullName evidence="1">Uncharacterized protein</fullName>
    </submittedName>
</protein>
<dbReference type="EMBL" id="QPFP01000117">
    <property type="protein sequence ID" value="TEB21240.1"/>
    <property type="molecule type" value="Genomic_DNA"/>
</dbReference>
<dbReference type="OrthoDB" id="3145038at2759"/>
<dbReference type="AlphaFoldDB" id="A0A4Y7SH72"/>
<gene>
    <name evidence="1" type="ORF">FA13DRAFT_143881</name>
</gene>
<comment type="caution">
    <text evidence="1">The sequence shown here is derived from an EMBL/GenBank/DDBJ whole genome shotgun (WGS) entry which is preliminary data.</text>
</comment>
<evidence type="ECO:0000313" key="2">
    <source>
        <dbReference type="Proteomes" id="UP000298030"/>
    </source>
</evidence>
<organism evidence="1 2">
    <name type="scientific">Coprinellus micaceus</name>
    <name type="common">Glistening ink-cap mushroom</name>
    <name type="synonym">Coprinus micaceus</name>
    <dbReference type="NCBI Taxonomy" id="71717"/>
    <lineage>
        <taxon>Eukaryota</taxon>
        <taxon>Fungi</taxon>
        <taxon>Dikarya</taxon>
        <taxon>Basidiomycota</taxon>
        <taxon>Agaricomycotina</taxon>
        <taxon>Agaricomycetes</taxon>
        <taxon>Agaricomycetidae</taxon>
        <taxon>Agaricales</taxon>
        <taxon>Agaricineae</taxon>
        <taxon>Psathyrellaceae</taxon>
        <taxon>Coprinellus</taxon>
    </lineage>
</organism>
<proteinExistence type="predicted"/>